<keyword evidence="1" id="KW-0472">Membrane</keyword>
<dbReference type="OrthoDB" id="3397817at2"/>
<dbReference type="Proteomes" id="UP000198415">
    <property type="component" value="Unassembled WGS sequence"/>
</dbReference>
<gene>
    <name evidence="2" type="ORF">SAMN06264365_1427</name>
</gene>
<keyword evidence="1" id="KW-1133">Transmembrane helix</keyword>
<evidence type="ECO:0000256" key="1">
    <source>
        <dbReference type="SAM" id="Phobius"/>
    </source>
</evidence>
<sequence>MNGLRARLGRPTSRGVVVWASVFALACGLFAASFGTWLAWLGSRPLDHRELAAAVEQLYPGEQVRDLDREDPSAVFLIYGSPLGSRSAGDLLLGDGGEYSFAGLGASFDRLPAGTQPATLAQLRERLRAAGWDLGEPVYSHSYDCVAESPQCDPASIPSDITLSARRGDNLLEVHLNGAGTTPVMDLAMTRATPWTAYPAGLLAFLLGTAGGWLLFGSVSRRAGLGPLTKVAFGLAMFLWWAPILLAAPQLLAHHLREPHFRWHPLWEWLGQPTMSLPFLVGWLVLMLAGGLTALPFRRPVRQAVA</sequence>
<reference evidence="2 3" key="1">
    <citation type="submission" date="2017-06" db="EMBL/GenBank/DDBJ databases">
        <authorList>
            <person name="Kim H.J."/>
            <person name="Triplett B.A."/>
        </authorList>
    </citation>
    <scope>NUCLEOTIDE SEQUENCE [LARGE SCALE GENOMIC DNA]</scope>
    <source>
        <strain evidence="2 3">DSM 43151</strain>
    </source>
</reference>
<feature type="transmembrane region" description="Helical" evidence="1">
    <location>
        <begin position="231"/>
        <end position="256"/>
    </location>
</feature>
<dbReference type="AlphaFoldDB" id="A0A239K4E2"/>
<dbReference type="EMBL" id="FZNR01000042">
    <property type="protein sequence ID" value="SNT12552.1"/>
    <property type="molecule type" value="Genomic_DNA"/>
</dbReference>
<evidence type="ECO:0000313" key="2">
    <source>
        <dbReference type="EMBL" id="SNT12552.1"/>
    </source>
</evidence>
<feature type="transmembrane region" description="Helical" evidence="1">
    <location>
        <begin position="16"/>
        <end position="40"/>
    </location>
</feature>
<feature type="transmembrane region" description="Helical" evidence="1">
    <location>
        <begin position="276"/>
        <end position="297"/>
    </location>
</feature>
<proteinExistence type="predicted"/>
<name>A0A239K4E2_9ACTN</name>
<organism evidence="2 3">
    <name type="scientific">Actinoplanes regularis</name>
    <dbReference type="NCBI Taxonomy" id="52697"/>
    <lineage>
        <taxon>Bacteria</taxon>
        <taxon>Bacillati</taxon>
        <taxon>Actinomycetota</taxon>
        <taxon>Actinomycetes</taxon>
        <taxon>Micromonosporales</taxon>
        <taxon>Micromonosporaceae</taxon>
        <taxon>Actinoplanes</taxon>
    </lineage>
</organism>
<evidence type="ECO:0000313" key="3">
    <source>
        <dbReference type="Proteomes" id="UP000198415"/>
    </source>
</evidence>
<dbReference type="PROSITE" id="PS51257">
    <property type="entry name" value="PROKAR_LIPOPROTEIN"/>
    <property type="match status" value="1"/>
</dbReference>
<dbReference type="RefSeq" id="WP_089299214.1">
    <property type="nucleotide sequence ID" value="NZ_BOMU01000135.1"/>
</dbReference>
<accession>A0A239K4E2</accession>
<keyword evidence="3" id="KW-1185">Reference proteome</keyword>
<feature type="transmembrane region" description="Helical" evidence="1">
    <location>
        <begin position="195"/>
        <end position="219"/>
    </location>
</feature>
<keyword evidence="1" id="KW-0812">Transmembrane</keyword>
<protein>
    <submittedName>
        <fullName evidence="2">Uncharacterized protein</fullName>
    </submittedName>
</protein>